<sequence>MKRWNFKLKSNPNVISENLKSSLNSDYGFVLIIKNEGSDLILFKIRKWLNYAWYIIYHNNVIVNGRLSKTDTDNETNVEISFKQHLLWKLVIFTHLVLGLIFVIAIILSKNTGVAMYSLALGTIAVGIFLRLRLQKKHERNIEEYRTLISEILELK</sequence>
<accession>A0A1L3J425</accession>
<organism evidence="2 3">
    <name type="scientific">Christiangramia salexigens</name>
    <dbReference type="NCBI Taxonomy" id="1913577"/>
    <lineage>
        <taxon>Bacteria</taxon>
        <taxon>Pseudomonadati</taxon>
        <taxon>Bacteroidota</taxon>
        <taxon>Flavobacteriia</taxon>
        <taxon>Flavobacteriales</taxon>
        <taxon>Flavobacteriaceae</taxon>
        <taxon>Christiangramia</taxon>
    </lineage>
</organism>
<proteinExistence type="predicted"/>
<feature type="transmembrane region" description="Helical" evidence="1">
    <location>
        <begin position="114"/>
        <end position="132"/>
    </location>
</feature>
<feature type="transmembrane region" description="Helical" evidence="1">
    <location>
        <begin position="86"/>
        <end position="108"/>
    </location>
</feature>
<protein>
    <submittedName>
        <fullName evidence="2">Uncharacterized protein</fullName>
    </submittedName>
</protein>
<gene>
    <name evidence="2" type="ORF">LPB144_05285</name>
</gene>
<dbReference type="OrthoDB" id="1122215at2"/>
<name>A0A1L3J425_9FLAO</name>
<keyword evidence="1" id="KW-0812">Transmembrane</keyword>
<keyword evidence="1" id="KW-0472">Membrane</keyword>
<dbReference type="STRING" id="1913577.LPB144_05285"/>
<reference evidence="2 3" key="1">
    <citation type="submission" date="2016-11" db="EMBL/GenBank/DDBJ databases">
        <title>Gramella sp. LPB0144 isolated from marine environment.</title>
        <authorList>
            <person name="Kim E."/>
            <person name="Yi H."/>
        </authorList>
    </citation>
    <scope>NUCLEOTIDE SEQUENCE [LARGE SCALE GENOMIC DNA]</scope>
    <source>
        <strain evidence="2 3">LPB0144</strain>
    </source>
</reference>
<dbReference type="KEGG" id="grl:LPB144_05285"/>
<dbReference type="AlphaFoldDB" id="A0A1L3J425"/>
<evidence type="ECO:0000313" key="2">
    <source>
        <dbReference type="EMBL" id="APG59862.1"/>
    </source>
</evidence>
<dbReference type="Proteomes" id="UP000182510">
    <property type="component" value="Chromosome"/>
</dbReference>
<evidence type="ECO:0000313" key="3">
    <source>
        <dbReference type="Proteomes" id="UP000182510"/>
    </source>
</evidence>
<dbReference type="EMBL" id="CP018153">
    <property type="protein sequence ID" value="APG59862.1"/>
    <property type="molecule type" value="Genomic_DNA"/>
</dbReference>
<dbReference type="RefSeq" id="WP_072552512.1">
    <property type="nucleotide sequence ID" value="NZ_CP018153.1"/>
</dbReference>
<evidence type="ECO:0000256" key="1">
    <source>
        <dbReference type="SAM" id="Phobius"/>
    </source>
</evidence>
<keyword evidence="3" id="KW-1185">Reference proteome</keyword>
<keyword evidence="1" id="KW-1133">Transmembrane helix</keyword>